<dbReference type="SUPFAM" id="SSF103473">
    <property type="entry name" value="MFS general substrate transporter"/>
    <property type="match status" value="1"/>
</dbReference>
<dbReference type="EMBL" id="ML977139">
    <property type="protein sequence ID" value="KAF1991443.1"/>
    <property type="molecule type" value="Genomic_DNA"/>
</dbReference>
<feature type="transmembrane region" description="Helical" evidence="6">
    <location>
        <begin position="213"/>
        <end position="236"/>
    </location>
</feature>
<keyword evidence="8" id="KW-1185">Reference proteome</keyword>
<evidence type="ECO:0000256" key="2">
    <source>
        <dbReference type="ARBA" id="ARBA00022692"/>
    </source>
</evidence>
<feature type="compositionally biased region" description="Low complexity" evidence="5">
    <location>
        <begin position="1"/>
        <end position="12"/>
    </location>
</feature>
<feature type="transmembrane region" description="Helical" evidence="6">
    <location>
        <begin position="48"/>
        <end position="67"/>
    </location>
</feature>
<dbReference type="InterPro" id="IPR011701">
    <property type="entry name" value="MFS"/>
</dbReference>
<evidence type="ECO:0000256" key="3">
    <source>
        <dbReference type="ARBA" id="ARBA00022989"/>
    </source>
</evidence>
<organism evidence="7 8">
    <name type="scientific">Aulographum hederae CBS 113979</name>
    <dbReference type="NCBI Taxonomy" id="1176131"/>
    <lineage>
        <taxon>Eukaryota</taxon>
        <taxon>Fungi</taxon>
        <taxon>Dikarya</taxon>
        <taxon>Ascomycota</taxon>
        <taxon>Pezizomycotina</taxon>
        <taxon>Dothideomycetes</taxon>
        <taxon>Pleosporomycetidae</taxon>
        <taxon>Aulographales</taxon>
        <taxon>Aulographaceae</taxon>
    </lineage>
</organism>
<dbReference type="Pfam" id="PF07690">
    <property type="entry name" value="MFS_1"/>
    <property type="match status" value="1"/>
</dbReference>
<feature type="transmembrane region" description="Helical" evidence="6">
    <location>
        <begin position="447"/>
        <end position="470"/>
    </location>
</feature>
<dbReference type="PANTHER" id="PTHR23507:SF1">
    <property type="entry name" value="FI18259P1-RELATED"/>
    <property type="match status" value="1"/>
</dbReference>
<feature type="region of interest" description="Disordered" evidence="5">
    <location>
        <begin position="1"/>
        <end position="42"/>
    </location>
</feature>
<dbReference type="Gene3D" id="1.20.1250.20">
    <property type="entry name" value="MFS general substrate transporter like domains"/>
    <property type="match status" value="1"/>
</dbReference>
<dbReference type="AlphaFoldDB" id="A0A6G1HE38"/>
<dbReference type="GO" id="GO:0022857">
    <property type="term" value="F:transmembrane transporter activity"/>
    <property type="evidence" value="ECO:0007669"/>
    <property type="project" value="InterPro"/>
</dbReference>
<keyword evidence="2 6" id="KW-0812">Transmembrane</keyword>
<feature type="transmembrane region" description="Helical" evidence="6">
    <location>
        <begin position="178"/>
        <end position="201"/>
    </location>
</feature>
<evidence type="ECO:0000256" key="6">
    <source>
        <dbReference type="SAM" id="Phobius"/>
    </source>
</evidence>
<feature type="compositionally biased region" description="Basic and acidic residues" evidence="5">
    <location>
        <begin position="521"/>
        <end position="531"/>
    </location>
</feature>
<feature type="transmembrane region" description="Helical" evidence="6">
    <location>
        <begin position="414"/>
        <end position="435"/>
    </location>
</feature>
<dbReference type="InterPro" id="IPR036259">
    <property type="entry name" value="MFS_trans_sf"/>
</dbReference>
<sequence>MAADTSSTERTPLLPPSPSSDDTPSRPSTPGPSTPASPSKTPFTRSPAFVTTLLFIFIAVASAGDFLTQPAQTRVFESIYCREYYLAHDPSLIGGDGREGVAEKFCKVAEVQGKVAMLKGWQTSLDGIGSLLFVIPWGWFADKYGRKPQVVLIGLALTLRLVWIQGICWFRLPLELTWISALHTILGGSGPGATAVVFTIAADVATPAQRTSFFFLVAVSSCSVASIAPVLGSLLMRSGDPWPSLFVGVAVLAFSIPISLFLPETLPAKEESAPSLLSSSASSLHKSPSSFRARLLYLSTTFQTATAFLTSDIRLLALLPSFLLHIVYGTPDVLLQYTSTRYALSISTATVLVSIRSAVIAFNFLVALPWLSHLFTRRLRLPALRSDLLLIRISAFVGALGFFAIAFAGTIPALVIAFVVNTGGAGLFVLLKSFMAGLVEARHVARLYSIIAVIDSCSYMAGSLAMAWLFEVGLEWGRVWSGVVWVACGLCLMLIGVVACMMGAEGWSGESEEEEDGEVGIGRETEVGEEV</sequence>
<feature type="transmembrane region" description="Helical" evidence="6">
    <location>
        <begin position="242"/>
        <end position="262"/>
    </location>
</feature>
<comment type="subcellular location">
    <subcellularLocation>
        <location evidence="1">Membrane</location>
        <topology evidence="1">Multi-pass membrane protein</topology>
    </subcellularLocation>
</comment>
<protein>
    <submittedName>
        <fullName evidence="7">MFS general substrate transporter</fullName>
    </submittedName>
</protein>
<feature type="transmembrane region" description="Helical" evidence="6">
    <location>
        <begin position="150"/>
        <end position="172"/>
    </location>
</feature>
<keyword evidence="4 6" id="KW-0472">Membrane</keyword>
<evidence type="ECO:0000256" key="5">
    <source>
        <dbReference type="SAM" id="MobiDB-lite"/>
    </source>
</evidence>
<feature type="transmembrane region" description="Helical" evidence="6">
    <location>
        <begin position="342"/>
        <end position="368"/>
    </location>
</feature>
<feature type="transmembrane region" description="Helical" evidence="6">
    <location>
        <begin position="482"/>
        <end position="504"/>
    </location>
</feature>
<evidence type="ECO:0000256" key="4">
    <source>
        <dbReference type="ARBA" id="ARBA00023136"/>
    </source>
</evidence>
<dbReference type="GO" id="GO:0016020">
    <property type="term" value="C:membrane"/>
    <property type="evidence" value="ECO:0007669"/>
    <property type="project" value="UniProtKB-SubCell"/>
</dbReference>
<keyword evidence="3 6" id="KW-1133">Transmembrane helix</keyword>
<feature type="region of interest" description="Disordered" evidence="5">
    <location>
        <begin position="508"/>
        <end position="531"/>
    </location>
</feature>
<evidence type="ECO:0000313" key="7">
    <source>
        <dbReference type="EMBL" id="KAF1991443.1"/>
    </source>
</evidence>
<dbReference type="Proteomes" id="UP000800041">
    <property type="component" value="Unassembled WGS sequence"/>
</dbReference>
<proteinExistence type="predicted"/>
<accession>A0A6G1HE38</accession>
<name>A0A6G1HE38_9PEZI</name>
<gene>
    <name evidence="7" type="ORF">K402DRAFT_459451</name>
</gene>
<evidence type="ECO:0000313" key="8">
    <source>
        <dbReference type="Proteomes" id="UP000800041"/>
    </source>
</evidence>
<dbReference type="PANTHER" id="PTHR23507">
    <property type="entry name" value="ZGC:174356"/>
    <property type="match status" value="1"/>
</dbReference>
<reference evidence="7" key="1">
    <citation type="journal article" date="2020" name="Stud. Mycol.">
        <title>101 Dothideomycetes genomes: a test case for predicting lifestyles and emergence of pathogens.</title>
        <authorList>
            <person name="Haridas S."/>
            <person name="Albert R."/>
            <person name="Binder M."/>
            <person name="Bloem J."/>
            <person name="Labutti K."/>
            <person name="Salamov A."/>
            <person name="Andreopoulos B."/>
            <person name="Baker S."/>
            <person name="Barry K."/>
            <person name="Bills G."/>
            <person name="Bluhm B."/>
            <person name="Cannon C."/>
            <person name="Castanera R."/>
            <person name="Culley D."/>
            <person name="Daum C."/>
            <person name="Ezra D."/>
            <person name="Gonzalez J."/>
            <person name="Henrissat B."/>
            <person name="Kuo A."/>
            <person name="Liang C."/>
            <person name="Lipzen A."/>
            <person name="Lutzoni F."/>
            <person name="Magnuson J."/>
            <person name="Mondo S."/>
            <person name="Nolan M."/>
            <person name="Ohm R."/>
            <person name="Pangilinan J."/>
            <person name="Park H.-J."/>
            <person name="Ramirez L."/>
            <person name="Alfaro M."/>
            <person name="Sun H."/>
            <person name="Tritt A."/>
            <person name="Yoshinaga Y."/>
            <person name="Zwiers L.-H."/>
            <person name="Turgeon B."/>
            <person name="Goodwin S."/>
            <person name="Spatafora J."/>
            <person name="Crous P."/>
            <person name="Grigoriev I."/>
        </authorList>
    </citation>
    <scope>NUCLEOTIDE SEQUENCE</scope>
    <source>
        <strain evidence="7">CBS 113979</strain>
    </source>
</reference>
<dbReference type="OrthoDB" id="194139at2759"/>
<feature type="transmembrane region" description="Helical" evidence="6">
    <location>
        <begin position="389"/>
        <end position="408"/>
    </location>
</feature>
<evidence type="ECO:0000256" key="1">
    <source>
        <dbReference type="ARBA" id="ARBA00004141"/>
    </source>
</evidence>